<evidence type="ECO:0000313" key="2">
    <source>
        <dbReference type="EMBL" id="CAG1861972.1"/>
    </source>
</evidence>
<feature type="non-terminal residue" evidence="2">
    <location>
        <position position="205"/>
    </location>
</feature>
<name>A0A8D7FQ96_MUSAM</name>
<accession>A0A8D7FQ96</accession>
<evidence type="ECO:0000256" key="1">
    <source>
        <dbReference type="SAM" id="MobiDB-lite"/>
    </source>
</evidence>
<sequence length="205" mass="22869">SWISISYRGSSKLLIHDMHQQVNKSHHYDLVVLLLVQPQVALQELLQAVPLPQPVRRHHLLHGRSEVLVRVLRRHCHRYALVVEGVPRRLCRHCRRRRRLACGWRNVWGALLGFGLLQYGLCRARREEEPAGTEGTARRGGRRGHGGELFLVGEGGGRGTATEGREEVSFPEGLGFGLLNADGADGFEAGDGSLEMFEGGFEGFH</sequence>
<organism evidence="2">
    <name type="scientific">Musa acuminata subsp. malaccensis</name>
    <name type="common">Wild banana</name>
    <name type="synonym">Musa malaccensis</name>
    <dbReference type="NCBI Taxonomy" id="214687"/>
    <lineage>
        <taxon>Eukaryota</taxon>
        <taxon>Viridiplantae</taxon>
        <taxon>Streptophyta</taxon>
        <taxon>Embryophyta</taxon>
        <taxon>Tracheophyta</taxon>
        <taxon>Spermatophyta</taxon>
        <taxon>Magnoliopsida</taxon>
        <taxon>Liliopsida</taxon>
        <taxon>Zingiberales</taxon>
        <taxon>Musaceae</taxon>
        <taxon>Musa</taxon>
    </lineage>
</organism>
<reference evidence="2" key="1">
    <citation type="submission" date="2021-03" db="EMBL/GenBank/DDBJ databases">
        <authorList>
            <consortium name="Genoscope - CEA"/>
            <person name="William W."/>
        </authorList>
    </citation>
    <scope>NUCLEOTIDE SEQUENCE</scope>
    <source>
        <strain evidence="2">Doubled-haploid Pahang</strain>
    </source>
</reference>
<feature type="region of interest" description="Disordered" evidence="1">
    <location>
        <begin position="128"/>
        <end position="165"/>
    </location>
</feature>
<dbReference type="EMBL" id="HG996467">
    <property type="protein sequence ID" value="CAG1861972.1"/>
    <property type="molecule type" value="Genomic_DNA"/>
</dbReference>
<gene>
    <name evidence="2" type="ORF">GSMUA_68660.1</name>
</gene>
<protein>
    <submittedName>
        <fullName evidence="2">(wild Malaysian banana) hypothetical protein</fullName>
    </submittedName>
</protein>
<dbReference type="AlphaFoldDB" id="A0A8D7FQ96"/>
<proteinExistence type="predicted"/>
<feature type="non-terminal residue" evidence="2">
    <location>
        <position position="1"/>
    </location>
</feature>